<name>A0A1L9V8C1_ASPGL</name>
<dbReference type="InterPro" id="IPR006639">
    <property type="entry name" value="Preselin/SPP"/>
</dbReference>
<evidence type="ECO:0000256" key="5">
    <source>
        <dbReference type="ARBA" id="ARBA00022824"/>
    </source>
</evidence>
<dbReference type="GO" id="GO:0033619">
    <property type="term" value="P:membrane protein proteolysis"/>
    <property type="evidence" value="ECO:0007669"/>
    <property type="project" value="TreeGrafter"/>
</dbReference>
<keyword evidence="4" id="KW-0378">Hydrolase</keyword>
<feature type="compositionally biased region" description="Basic and acidic residues" evidence="8">
    <location>
        <begin position="604"/>
        <end position="628"/>
    </location>
</feature>
<feature type="region of interest" description="Disordered" evidence="8">
    <location>
        <begin position="601"/>
        <end position="724"/>
    </location>
</feature>
<evidence type="ECO:0000256" key="7">
    <source>
        <dbReference type="ARBA" id="ARBA00023136"/>
    </source>
</evidence>
<dbReference type="Pfam" id="PF04258">
    <property type="entry name" value="Peptidase_A22B"/>
    <property type="match status" value="1"/>
</dbReference>
<feature type="transmembrane region" description="Helical" evidence="9">
    <location>
        <begin position="362"/>
        <end position="383"/>
    </location>
</feature>
<dbReference type="GeneID" id="34465644"/>
<protein>
    <recommendedName>
        <fullName evidence="12">Signal peptide peptidase</fullName>
    </recommendedName>
</protein>
<keyword evidence="6 9" id="KW-1133">Transmembrane helix</keyword>
<dbReference type="GO" id="GO:0098553">
    <property type="term" value="C:lumenal side of endoplasmic reticulum membrane"/>
    <property type="evidence" value="ECO:0007669"/>
    <property type="project" value="TreeGrafter"/>
</dbReference>
<feature type="transmembrane region" description="Helical" evidence="9">
    <location>
        <begin position="495"/>
        <end position="517"/>
    </location>
</feature>
<dbReference type="SMART" id="SM00730">
    <property type="entry name" value="PSN"/>
    <property type="match status" value="1"/>
</dbReference>
<keyword evidence="7 9" id="KW-0472">Membrane</keyword>
<evidence type="ECO:0008006" key="12">
    <source>
        <dbReference type="Google" id="ProtNLM"/>
    </source>
</evidence>
<evidence type="ECO:0000256" key="3">
    <source>
        <dbReference type="ARBA" id="ARBA00022692"/>
    </source>
</evidence>
<dbReference type="Proteomes" id="UP000184300">
    <property type="component" value="Unassembled WGS sequence"/>
</dbReference>
<feature type="transmembrane region" description="Helical" evidence="9">
    <location>
        <begin position="266"/>
        <end position="286"/>
    </location>
</feature>
<feature type="region of interest" description="Disordered" evidence="8">
    <location>
        <begin position="552"/>
        <end position="588"/>
    </location>
</feature>
<feature type="compositionally biased region" description="Low complexity" evidence="8">
    <location>
        <begin position="712"/>
        <end position="724"/>
    </location>
</feature>
<dbReference type="RefSeq" id="XP_022396875.1">
    <property type="nucleotide sequence ID" value="XM_022549384.1"/>
</dbReference>
<dbReference type="OrthoDB" id="29661at2759"/>
<dbReference type="PANTHER" id="PTHR12174:SF23">
    <property type="entry name" value="MINOR HISTOCOMPATIBILITY ANTIGEN H13"/>
    <property type="match status" value="1"/>
</dbReference>
<evidence type="ECO:0000256" key="9">
    <source>
        <dbReference type="SAM" id="Phobius"/>
    </source>
</evidence>
<accession>A0A1L9V8C1</accession>
<keyword evidence="11" id="KW-1185">Reference proteome</keyword>
<feature type="transmembrane region" description="Helical" evidence="9">
    <location>
        <begin position="417"/>
        <end position="436"/>
    </location>
</feature>
<evidence type="ECO:0000256" key="8">
    <source>
        <dbReference type="SAM" id="MobiDB-lite"/>
    </source>
</evidence>
<dbReference type="STRING" id="1160497.A0A1L9V8C1"/>
<feature type="compositionally biased region" description="Acidic residues" evidence="8">
    <location>
        <begin position="552"/>
        <end position="563"/>
    </location>
</feature>
<comment type="similarity">
    <text evidence="2">Belongs to the peptidase A22B family.</text>
</comment>
<keyword evidence="5" id="KW-0256">Endoplasmic reticulum</keyword>
<evidence type="ECO:0000256" key="1">
    <source>
        <dbReference type="ARBA" id="ARBA00004477"/>
    </source>
</evidence>
<gene>
    <name evidence="10" type="ORF">ASPGLDRAFT_69551</name>
</gene>
<dbReference type="InterPro" id="IPR007369">
    <property type="entry name" value="Peptidase_A22B_SPP"/>
</dbReference>
<feature type="compositionally biased region" description="Basic and acidic residues" evidence="8">
    <location>
        <begin position="678"/>
        <end position="687"/>
    </location>
</feature>
<dbReference type="GO" id="GO:0006465">
    <property type="term" value="P:signal peptide processing"/>
    <property type="evidence" value="ECO:0007669"/>
    <property type="project" value="TreeGrafter"/>
</dbReference>
<feature type="transmembrane region" description="Helical" evidence="9">
    <location>
        <begin position="307"/>
        <end position="327"/>
    </location>
</feature>
<dbReference type="EMBL" id="KV878912">
    <property type="protein sequence ID" value="OJJ80177.1"/>
    <property type="molecule type" value="Genomic_DNA"/>
</dbReference>
<comment type="subcellular location">
    <subcellularLocation>
        <location evidence="1">Endoplasmic reticulum membrane</location>
        <topology evidence="1">Multi-pass membrane protein</topology>
    </subcellularLocation>
</comment>
<evidence type="ECO:0000256" key="4">
    <source>
        <dbReference type="ARBA" id="ARBA00022801"/>
    </source>
</evidence>
<dbReference type="GO" id="GO:0098554">
    <property type="term" value="C:cytoplasmic side of endoplasmic reticulum membrane"/>
    <property type="evidence" value="ECO:0007669"/>
    <property type="project" value="TreeGrafter"/>
</dbReference>
<organism evidence="10 11">
    <name type="scientific">Aspergillus glaucus CBS 516.65</name>
    <dbReference type="NCBI Taxonomy" id="1160497"/>
    <lineage>
        <taxon>Eukaryota</taxon>
        <taxon>Fungi</taxon>
        <taxon>Dikarya</taxon>
        <taxon>Ascomycota</taxon>
        <taxon>Pezizomycotina</taxon>
        <taxon>Eurotiomycetes</taxon>
        <taxon>Eurotiomycetidae</taxon>
        <taxon>Eurotiales</taxon>
        <taxon>Aspergillaceae</taxon>
        <taxon>Aspergillus</taxon>
        <taxon>Aspergillus subgen. Aspergillus</taxon>
    </lineage>
</organism>
<dbReference type="AlphaFoldDB" id="A0A1L9V8C1"/>
<keyword evidence="3 9" id="KW-0812">Transmembrane</keyword>
<dbReference type="PANTHER" id="PTHR12174">
    <property type="entry name" value="SIGNAL PEPTIDE PEPTIDASE"/>
    <property type="match status" value="1"/>
</dbReference>
<evidence type="ECO:0000313" key="11">
    <source>
        <dbReference type="Proteomes" id="UP000184300"/>
    </source>
</evidence>
<feature type="region of interest" description="Disordered" evidence="8">
    <location>
        <begin position="125"/>
        <end position="162"/>
    </location>
</feature>
<dbReference type="GO" id="GO:0042500">
    <property type="term" value="F:aspartic endopeptidase activity, intramembrane cleaving"/>
    <property type="evidence" value="ECO:0007669"/>
    <property type="project" value="InterPro"/>
</dbReference>
<feature type="transmembrane region" description="Helical" evidence="9">
    <location>
        <begin position="523"/>
        <end position="541"/>
    </location>
</feature>
<reference evidence="11" key="1">
    <citation type="journal article" date="2017" name="Genome Biol.">
        <title>Comparative genomics reveals high biological diversity and specific adaptations in the industrially and medically important fungal genus Aspergillus.</title>
        <authorList>
            <person name="de Vries R.P."/>
            <person name="Riley R."/>
            <person name="Wiebenga A."/>
            <person name="Aguilar-Osorio G."/>
            <person name="Amillis S."/>
            <person name="Uchima C.A."/>
            <person name="Anderluh G."/>
            <person name="Asadollahi M."/>
            <person name="Askin M."/>
            <person name="Barry K."/>
            <person name="Battaglia E."/>
            <person name="Bayram O."/>
            <person name="Benocci T."/>
            <person name="Braus-Stromeyer S.A."/>
            <person name="Caldana C."/>
            <person name="Canovas D."/>
            <person name="Cerqueira G.C."/>
            <person name="Chen F."/>
            <person name="Chen W."/>
            <person name="Choi C."/>
            <person name="Clum A."/>
            <person name="Dos Santos R.A."/>
            <person name="Damasio A.R."/>
            <person name="Diallinas G."/>
            <person name="Emri T."/>
            <person name="Fekete E."/>
            <person name="Flipphi M."/>
            <person name="Freyberg S."/>
            <person name="Gallo A."/>
            <person name="Gournas C."/>
            <person name="Habgood R."/>
            <person name="Hainaut M."/>
            <person name="Harispe M.L."/>
            <person name="Henrissat B."/>
            <person name="Hilden K.S."/>
            <person name="Hope R."/>
            <person name="Hossain A."/>
            <person name="Karabika E."/>
            <person name="Karaffa L."/>
            <person name="Karanyi Z."/>
            <person name="Krasevec N."/>
            <person name="Kuo A."/>
            <person name="Kusch H."/>
            <person name="LaButti K."/>
            <person name="Lagendijk E.L."/>
            <person name="Lapidus A."/>
            <person name="Levasseur A."/>
            <person name="Lindquist E."/>
            <person name="Lipzen A."/>
            <person name="Logrieco A.F."/>
            <person name="MacCabe A."/>
            <person name="Maekelae M.R."/>
            <person name="Malavazi I."/>
            <person name="Melin P."/>
            <person name="Meyer V."/>
            <person name="Mielnichuk N."/>
            <person name="Miskei M."/>
            <person name="Molnar A.P."/>
            <person name="Mule G."/>
            <person name="Ngan C.Y."/>
            <person name="Orejas M."/>
            <person name="Orosz E."/>
            <person name="Ouedraogo J.P."/>
            <person name="Overkamp K.M."/>
            <person name="Park H.-S."/>
            <person name="Perrone G."/>
            <person name="Piumi F."/>
            <person name="Punt P.J."/>
            <person name="Ram A.F."/>
            <person name="Ramon A."/>
            <person name="Rauscher S."/>
            <person name="Record E."/>
            <person name="Riano-Pachon D.M."/>
            <person name="Robert V."/>
            <person name="Roehrig J."/>
            <person name="Ruller R."/>
            <person name="Salamov A."/>
            <person name="Salih N.S."/>
            <person name="Samson R.A."/>
            <person name="Sandor E."/>
            <person name="Sanguinetti M."/>
            <person name="Schuetze T."/>
            <person name="Sepcic K."/>
            <person name="Shelest E."/>
            <person name="Sherlock G."/>
            <person name="Sophianopoulou V."/>
            <person name="Squina F.M."/>
            <person name="Sun H."/>
            <person name="Susca A."/>
            <person name="Todd R.B."/>
            <person name="Tsang A."/>
            <person name="Unkles S.E."/>
            <person name="van de Wiele N."/>
            <person name="van Rossen-Uffink D."/>
            <person name="Oliveira J.V."/>
            <person name="Vesth T.C."/>
            <person name="Visser J."/>
            <person name="Yu J.-H."/>
            <person name="Zhou M."/>
            <person name="Andersen M.R."/>
            <person name="Archer D.B."/>
            <person name="Baker S.E."/>
            <person name="Benoit I."/>
            <person name="Brakhage A.A."/>
            <person name="Braus G.H."/>
            <person name="Fischer R."/>
            <person name="Frisvad J.C."/>
            <person name="Goldman G.H."/>
            <person name="Houbraken J."/>
            <person name="Oakley B."/>
            <person name="Pocsi I."/>
            <person name="Scazzocchio C."/>
            <person name="Seiboth B."/>
            <person name="vanKuyk P.A."/>
            <person name="Wortman J."/>
            <person name="Dyer P.S."/>
            <person name="Grigoriev I.V."/>
        </authorList>
    </citation>
    <scope>NUCLEOTIDE SEQUENCE [LARGE SCALE GENOMIC DNA]</scope>
    <source>
        <strain evidence="11">CBS 516.65</strain>
    </source>
</reference>
<feature type="transmembrane region" description="Helical" evidence="9">
    <location>
        <begin position="168"/>
        <end position="186"/>
    </location>
</feature>
<feature type="compositionally biased region" description="Basic and acidic residues" evidence="8">
    <location>
        <begin position="564"/>
        <end position="586"/>
    </location>
</feature>
<evidence type="ECO:0000256" key="6">
    <source>
        <dbReference type="ARBA" id="ARBA00022989"/>
    </source>
</evidence>
<evidence type="ECO:0000256" key="2">
    <source>
        <dbReference type="ARBA" id="ARBA00006859"/>
    </source>
</evidence>
<sequence>MPFSFLSFHNPGPNYLDLIIRPVFGIRLDEPHALDHPHSTLHPAEDRMFSVQPRCRRKSDKELTAVGVGSTVRHTQDSGPVSPVAELLGQVIYQFTVLKPFLPTYGHLLVSALFPIYIGAHASLSRPSSAAKPPKKKGKKGGRETDDEDEEEGQGSMPKMEGLQPSDALMFPLTAGLTLGGLYLVIKWLGDPAILNKILSFYFSQMGLFFAVAFLKDSLTVFRSFIFPRQYRYGGNTWKANQSERIFTVGDGSETVEVRKSPLPGILGSIPLPSFILATLWFYRDLAYQRVKIRAHVRGLFDAKGRLGLSDLLSAIVGLCAVGYFAFVTKPWWLTNFLGFSFCYGALQFMSPSTFWTGSLILGSLFFYDIYFVFFTPLMVTVATKLDIPIKLLFPRPPAPSEAPDTTSLAMLGLGDIVIPGMMLGLALRFDLYLYYKRKGLQKAQAEGKGEALVKPQYQTATGGWGERFWTGTVKPKGPELEPPYNDARAFPKTYFKASIIGYIAGMVTTLLAMQYSKHAQPALLYLVPGVLISLWGTAFFRREISDMWEFSDAEEEEEEDDEKEGKKEKTGDDKEQKDPNKEKNTKSVFLRLLSGDASALKLETPEKSDGKEKKEDKRDDEGSESAKARGRGLTKKDGKKKKDKSRDLNLVSFSISLPRKSKHESKTKANSSSSEHSGNEDQDKPVKVPTVTPEQDNEPPAKRLRRSPRTADASANAAASLLA</sequence>
<feature type="compositionally biased region" description="Basic residues" evidence="8">
    <location>
        <begin position="629"/>
        <end position="644"/>
    </location>
</feature>
<dbReference type="VEuPathDB" id="FungiDB:ASPGLDRAFT_69551"/>
<feature type="transmembrane region" description="Helical" evidence="9">
    <location>
        <begin position="198"/>
        <end position="215"/>
    </location>
</feature>
<evidence type="ECO:0000313" key="10">
    <source>
        <dbReference type="EMBL" id="OJJ80177.1"/>
    </source>
</evidence>
<feature type="transmembrane region" description="Helical" evidence="9">
    <location>
        <begin position="333"/>
        <end position="350"/>
    </location>
</feature>
<proteinExistence type="inferred from homology"/>